<protein>
    <submittedName>
        <fullName evidence="1">Uncharacterized protein</fullName>
    </submittedName>
</protein>
<dbReference type="EMBL" id="BLLF01001609">
    <property type="protein sequence ID" value="GFH20286.1"/>
    <property type="molecule type" value="Genomic_DNA"/>
</dbReference>
<sequence length="116" mass="12834">MEEEDMVRHWHWGPRGTDQRRGRVVLVDEHRTSRVSSGDHQAWPLHSLTQPLVLGTLVPGAAPGAECALVAAAVHNLTQACSVPVRIKELRLNLSDEDTAAEQRVKLQQLVVGSWC</sequence>
<dbReference type="Proteomes" id="UP000485058">
    <property type="component" value="Unassembled WGS sequence"/>
</dbReference>
<evidence type="ECO:0000313" key="1">
    <source>
        <dbReference type="EMBL" id="GFH20286.1"/>
    </source>
</evidence>
<dbReference type="AlphaFoldDB" id="A0A699ZMY1"/>
<evidence type="ECO:0000313" key="2">
    <source>
        <dbReference type="Proteomes" id="UP000485058"/>
    </source>
</evidence>
<proteinExistence type="predicted"/>
<name>A0A699ZMY1_HAELA</name>
<comment type="caution">
    <text evidence="1">The sequence shown here is derived from an EMBL/GenBank/DDBJ whole genome shotgun (WGS) entry which is preliminary data.</text>
</comment>
<organism evidence="1 2">
    <name type="scientific">Haematococcus lacustris</name>
    <name type="common">Green alga</name>
    <name type="synonym">Haematococcus pluvialis</name>
    <dbReference type="NCBI Taxonomy" id="44745"/>
    <lineage>
        <taxon>Eukaryota</taxon>
        <taxon>Viridiplantae</taxon>
        <taxon>Chlorophyta</taxon>
        <taxon>core chlorophytes</taxon>
        <taxon>Chlorophyceae</taxon>
        <taxon>CS clade</taxon>
        <taxon>Chlamydomonadales</taxon>
        <taxon>Haematococcaceae</taxon>
        <taxon>Haematococcus</taxon>
    </lineage>
</organism>
<accession>A0A699ZMY1</accession>
<gene>
    <name evidence="1" type="ORF">HaLaN_17380</name>
</gene>
<keyword evidence="2" id="KW-1185">Reference proteome</keyword>
<reference evidence="1 2" key="1">
    <citation type="submission" date="2020-02" db="EMBL/GenBank/DDBJ databases">
        <title>Draft genome sequence of Haematococcus lacustris strain NIES-144.</title>
        <authorList>
            <person name="Morimoto D."/>
            <person name="Nakagawa S."/>
            <person name="Yoshida T."/>
            <person name="Sawayama S."/>
        </authorList>
    </citation>
    <scope>NUCLEOTIDE SEQUENCE [LARGE SCALE GENOMIC DNA]</scope>
    <source>
        <strain evidence="1 2">NIES-144</strain>
    </source>
</reference>